<protein>
    <submittedName>
        <fullName evidence="2">Uncharacterized protein</fullName>
    </submittedName>
</protein>
<sequence>MPGEGENPEALDASGGGTGASSREHEEDEQKMDRYRPELVIGSTKTRGGDDADHLEGAVAEGLLDGTVISPEQKHRSGEENAEKDDEGVEPIFLVVAVRPGLPENKTVVEDEIHP</sequence>
<comment type="caution">
    <text evidence="2">The sequence shown here is derived from an EMBL/GenBank/DDBJ whole genome shotgun (WGS) entry which is preliminary data.</text>
</comment>
<name>A0A644Y3K9_9ZZZZ</name>
<feature type="region of interest" description="Disordered" evidence="1">
    <location>
        <begin position="1"/>
        <end position="89"/>
    </location>
</feature>
<feature type="compositionally biased region" description="Basic and acidic residues" evidence="1">
    <location>
        <begin position="47"/>
        <end position="56"/>
    </location>
</feature>
<accession>A0A644Y3K9</accession>
<organism evidence="2">
    <name type="scientific">bioreactor metagenome</name>
    <dbReference type="NCBI Taxonomy" id="1076179"/>
    <lineage>
        <taxon>unclassified sequences</taxon>
        <taxon>metagenomes</taxon>
        <taxon>ecological metagenomes</taxon>
    </lineage>
</organism>
<gene>
    <name evidence="2" type="ORF">SDC9_69389</name>
</gene>
<evidence type="ECO:0000313" key="2">
    <source>
        <dbReference type="EMBL" id="MPM22929.1"/>
    </source>
</evidence>
<dbReference type="AlphaFoldDB" id="A0A644Y3K9"/>
<dbReference type="EMBL" id="VSSQ01003919">
    <property type="protein sequence ID" value="MPM22929.1"/>
    <property type="molecule type" value="Genomic_DNA"/>
</dbReference>
<evidence type="ECO:0000256" key="1">
    <source>
        <dbReference type="SAM" id="MobiDB-lite"/>
    </source>
</evidence>
<feature type="compositionally biased region" description="Basic and acidic residues" evidence="1">
    <location>
        <begin position="72"/>
        <end position="81"/>
    </location>
</feature>
<proteinExistence type="predicted"/>
<reference evidence="2" key="1">
    <citation type="submission" date="2019-08" db="EMBL/GenBank/DDBJ databases">
        <authorList>
            <person name="Kucharzyk K."/>
            <person name="Murdoch R.W."/>
            <person name="Higgins S."/>
            <person name="Loffler F."/>
        </authorList>
    </citation>
    <scope>NUCLEOTIDE SEQUENCE</scope>
</reference>